<feature type="transmembrane region" description="Helical" evidence="6">
    <location>
        <begin position="263"/>
        <end position="282"/>
    </location>
</feature>
<dbReference type="AlphaFoldDB" id="A0A927CCF2"/>
<sequence length="296" mass="33426">MLGLQYFSFAELWSPWKLALMIAIGVGYLILIGPKRSLFADSEPVSRSKKTMFLLGITIYYLADGGPLELLGHLIFSAHMTAMSLAYLVAPPLILIGIPAWMIRPVMNIKPVGAIINTLTKPLIAVVTFNMLFSFYHLPAIHDYVMTHYTVHTIYFFVLLLTSFMMWWPIVSPLPEYGRLSELKKMAFIFANGVLITPACALIIFANTAVYATYNDPQMWATAMGYCVPANSQELLANFSGPEFFAIFDSREDQQLGGVIMKIMQEITYGAALAYIFFNWYVRERKKDDLEPEPVL</sequence>
<reference evidence="7" key="1">
    <citation type="submission" date="2020-09" db="EMBL/GenBank/DDBJ databases">
        <title>A novel bacterium of genus Paenibacillus, isolated from South China Sea.</title>
        <authorList>
            <person name="Huang H."/>
            <person name="Mo K."/>
            <person name="Hu Y."/>
        </authorList>
    </citation>
    <scope>NUCLEOTIDE SEQUENCE</scope>
    <source>
        <strain evidence="7">IB182363</strain>
    </source>
</reference>
<dbReference type="NCBIfam" id="TIGR02737">
    <property type="entry name" value="caa3_CtaG"/>
    <property type="match status" value="1"/>
</dbReference>
<organism evidence="7 8">
    <name type="scientific">Paenibacillus oceani</name>
    <dbReference type="NCBI Taxonomy" id="2772510"/>
    <lineage>
        <taxon>Bacteria</taxon>
        <taxon>Bacillati</taxon>
        <taxon>Bacillota</taxon>
        <taxon>Bacilli</taxon>
        <taxon>Bacillales</taxon>
        <taxon>Paenibacillaceae</taxon>
        <taxon>Paenibacillus</taxon>
    </lineage>
</organism>
<feature type="transmembrane region" description="Helical" evidence="6">
    <location>
        <begin position="82"/>
        <end position="103"/>
    </location>
</feature>
<evidence type="ECO:0000313" key="7">
    <source>
        <dbReference type="EMBL" id="MBD2864113.1"/>
    </source>
</evidence>
<feature type="transmembrane region" description="Helical" evidence="6">
    <location>
        <begin position="123"/>
        <end position="142"/>
    </location>
</feature>
<name>A0A927CCF2_9BACL</name>
<comment type="subcellular location">
    <subcellularLocation>
        <location evidence="1">Cell membrane</location>
        <topology evidence="1">Multi-pass membrane protein</topology>
    </subcellularLocation>
</comment>
<dbReference type="InterPro" id="IPR014108">
    <property type="entry name" value="Caa3-assmbl_CtaG"/>
</dbReference>
<evidence type="ECO:0000256" key="3">
    <source>
        <dbReference type="ARBA" id="ARBA00022692"/>
    </source>
</evidence>
<feature type="transmembrane region" description="Helical" evidence="6">
    <location>
        <begin position="154"/>
        <end position="174"/>
    </location>
</feature>
<keyword evidence="3 6" id="KW-0812">Transmembrane</keyword>
<dbReference type="EMBL" id="JACXJA010000027">
    <property type="protein sequence ID" value="MBD2864113.1"/>
    <property type="molecule type" value="Genomic_DNA"/>
</dbReference>
<proteinExistence type="predicted"/>
<dbReference type="Proteomes" id="UP000639396">
    <property type="component" value="Unassembled WGS sequence"/>
</dbReference>
<evidence type="ECO:0000256" key="4">
    <source>
        <dbReference type="ARBA" id="ARBA00022989"/>
    </source>
</evidence>
<feature type="transmembrane region" description="Helical" evidence="6">
    <location>
        <begin position="12"/>
        <end position="31"/>
    </location>
</feature>
<keyword evidence="4 6" id="KW-1133">Transmembrane helix</keyword>
<dbReference type="InterPro" id="IPR019108">
    <property type="entry name" value="Caa3_assmbl_CtaG-rel"/>
</dbReference>
<dbReference type="Pfam" id="PF09678">
    <property type="entry name" value="Caa3_CtaG"/>
    <property type="match status" value="1"/>
</dbReference>
<dbReference type="GO" id="GO:0005886">
    <property type="term" value="C:plasma membrane"/>
    <property type="evidence" value="ECO:0007669"/>
    <property type="project" value="UniProtKB-SubCell"/>
</dbReference>
<accession>A0A927CCF2</accession>
<evidence type="ECO:0000256" key="5">
    <source>
        <dbReference type="ARBA" id="ARBA00023136"/>
    </source>
</evidence>
<gene>
    <name evidence="7" type="primary">ctaG</name>
    <name evidence="7" type="ORF">IDH45_19205</name>
</gene>
<keyword evidence="5 6" id="KW-0472">Membrane</keyword>
<feature type="transmembrane region" description="Helical" evidence="6">
    <location>
        <begin position="52"/>
        <end position="76"/>
    </location>
</feature>
<evidence type="ECO:0000256" key="2">
    <source>
        <dbReference type="ARBA" id="ARBA00022475"/>
    </source>
</evidence>
<evidence type="ECO:0000256" key="6">
    <source>
        <dbReference type="SAM" id="Phobius"/>
    </source>
</evidence>
<dbReference type="RefSeq" id="WP_190929741.1">
    <property type="nucleotide sequence ID" value="NZ_JACXJA010000027.1"/>
</dbReference>
<evidence type="ECO:0000256" key="1">
    <source>
        <dbReference type="ARBA" id="ARBA00004651"/>
    </source>
</evidence>
<keyword evidence="2" id="KW-1003">Cell membrane</keyword>
<feature type="transmembrane region" description="Helical" evidence="6">
    <location>
        <begin position="186"/>
        <end position="214"/>
    </location>
</feature>
<protein>
    <submittedName>
        <fullName evidence="7">Cytochrome c oxidase assembly factor CtaG</fullName>
    </submittedName>
</protein>
<comment type="caution">
    <text evidence="7">The sequence shown here is derived from an EMBL/GenBank/DDBJ whole genome shotgun (WGS) entry which is preliminary data.</text>
</comment>
<keyword evidence="8" id="KW-1185">Reference proteome</keyword>
<evidence type="ECO:0000313" key="8">
    <source>
        <dbReference type="Proteomes" id="UP000639396"/>
    </source>
</evidence>